<dbReference type="EMBL" id="JBIAXI010000018">
    <property type="protein sequence ID" value="MFF4776529.1"/>
    <property type="molecule type" value="Genomic_DNA"/>
</dbReference>
<reference evidence="1 2" key="1">
    <citation type="submission" date="2024-10" db="EMBL/GenBank/DDBJ databases">
        <title>The Natural Products Discovery Center: Release of the First 8490 Sequenced Strains for Exploring Actinobacteria Biosynthetic Diversity.</title>
        <authorList>
            <person name="Kalkreuter E."/>
            <person name="Kautsar S.A."/>
            <person name="Yang D."/>
            <person name="Bader C.D."/>
            <person name="Teijaro C.N."/>
            <person name="Fluegel L."/>
            <person name="Davis C.M."/>
            <person name="Simpson J.R."/>
            <person name="Lauterbach L."/>
            <person name="Steele A.D."/>
            <person name="Gui C."/>
            <person name="Meng S."/>
            <person name="Li G."/>
            <person name="Viehrig K."/>
            <person name="Ye F."/>
            <person name="Su P."/>
            <person name="Kiefer A.F."/>
            <person name="Nichols A."/>
            <person name="Cepeda A.J."/>
            <person name="Yan W."/>
            <person name="Fan B."/>
            <person name="Jiang Y."/>
            <person name="Adhikari A."/>
            <person name="Zheng C.-J."/>
            <person name="Schuster L."/>
            <person name="Cowan T.M."/>
            <person name="Smanski M.J."/>
            <person name="Chevrette M.G."/>
            <person name="De Carvalho L.P.S."/>
            <person name="Shen B."/>
        </authorList>
    </citation>
    <scope>NUCLEOTIDE SEQUENCE [LARGE SCALE GENOMIC DNA]</scope>
    <source>
        <strain evidence="1 2">NPDC001281</strain>
    </source>
</reference>
<dbReference type="RefSeq" id="WP_387344927.1">
    <property type="nucleotide sequence ID" value="NZ_JBIAXI010000018.1"/>
</dbReference>
<name>A0ABW6VFG3_MICFU</name>
<accession>A0ABW6VFG3</accession>
<proteinExistence type="predicted"/>
<organism evidence="1 2">
    <name type="scientific">Microtetraspora fusca</name>
    <dbReference type="NCBI Taxonomy" id="1997"/>
    <lineage>
        <taxon>Bacteria</taxon>
        <taxon>Bacillati</taxon>
        <taxon>Actinomycetota</taxon>
        <taxon>Actinomycetes</taxon>
        <taxon>Streptosporangiales</taxon>
        <taxon>Streptosporangiaceae</taxon>
        <taxon>Microtetraspora</taxon>
    </lineage>
</organism>
<evidence type="ECO:0000313" key="1">
    <source>
        <dbReference type="EMBL" id="MFF4776529.1"/>
    </source>
</evidence>
<dbReference type="Proteomes" id="UP001602119">
    <property type="component" value="Unassembled WGS sequence"/>
</dbReference>
<comment type="caution">
    <text evidence="1">The sequence shown here is derived from an EMBL/GenBank/DDBJ whole genome shotgun (WGS) entry which is preliminary data.</text>
</comment>
<keyword evidence="2" id="KW-1185">Reference proteome</keyword>
<gene>
    <name evidence="1" type="ORF">ACFY05_27070</name>
</gene>
<sequence>MDKLAELAASVTGYAAKTALMLVPAVPDGALGPEVCLGPDSMGLPGFLAMAHEHGGGLLYLHAAPFDPVDDEHEIAEPPRHLVQRKGQIRRIDVAFAANGIVHLWTHQADWYLEWQSIADEQSSRSASITNNEDDQLSDEEQEQIITTLLANSEFRAAKGSARQRVARLVVPKLDDWGFWSVIRDACDRADELASQQYKQLTDRLDELADELVANPQYQQISSASARRQFAGEFLITKAEGFSAPAPVRDELHARAQHLARAKAARLP</sequence>
<evidence type="ECO:0000313" key="2">
    <source>
        <dbReference type="Proteomes" id="UP001602119"/>
    </source>
</evidence>
<protein>
    <submittedName>
        <fullName evidence="1">Uncharacterized protein</fullName>
    </submittedName>
</protein>